<dbReference type="Proteomes" id="UP000673197">
    <property type="component" value="Unassembled WGS sequence"/>
</dbReference>
<keyword evidence="1" id="KW-0472">Membrane</keyword>
<gene>
    <name evidence="2" type="ORF">JTJ32_06660</name>
</gene>
<accession>A0ABS4C2Y1</accession>
<protein>
    <submittedName>
        <fullName evidence="2">Uncharacterized protein</fullName>
    </submittedName>
</protein>
<keyword evidence="3" id="KW-1185">Reference proteome</keyword>
<reference evidence="2 3" key="1">
    <citation type="journal article" date="2022" name="Syst. Appl. Microbiol.">
        <title>Pseudomonas alliivorans sp. nov., a plant-pathogenic bacterium isolated from onion foliage in Georgia, USA.</title>
        <authorList>
            <person name="Zhao M."/>
            <person name="Tyson C."/>
            <person name="Chen H.C."/>
            <person name="Paudel S."/>
            <person name="Gitaitis R."/>
            <person name="Kvitko B."/>
            <person name="Dutta B."/>
        </authorList>
    </citation>
    <scope>NUCLEOTIDE SEQUENCE [LARGE SCALE GENOMIC DNA]</scope>
    <source>
        <strain evidence="2 3">20GA0068</strain>
    </source>
</reference>
<dbReference type="EMBL" id="JAFFZW010000002">
    <property type="protein sequence ID" value="MBP0945006.1"/>
    <property type="molecule type" value="Genomic_DNA"/>
</dbReference>
<evidence type="ECO:0000256" key="1">
    <source>
        <dbReference type="SAM" id="Phobius"/>
    </source>
</evidence>
<feature type="transmembrane region" description="Helical" evidence="1">
    <location>
        <begin position="154"/>
        <end position="175"/>
    </location>
</feature>
<name>A0ABS4C2Y1_9PSED</name>
<evidence type="ECO:0000313" key="2">
    <source>
        <dbReference type="EMBL" id="MBP0945006.1"/>
    </source>
</evidence>
<comment type="caution">
    <text evidence="2">The sequence shown here is derived from an EMBL/GenBank/DDBJ whole genome shotgun (WGS) entry which is preliminary data.</text>
</comment>
<sequence>MLEPTLELVGYPALDDLDRKKTLAIGDLDLLTELEQIRGGRFQAPQEGEYAQHISLMLGTTLGNLRHASLSKADRIVRVAFERREKLSSDDIRAECFDEKEISEQAQSVLVRGLRFLQAKARLSLSDAKLEMDIQFQGCTIDGDAGSGWKYSAWAIKGGGVLAGAIGALGSFAAINAWNPFGWAAGAAAVIGLTGAVAASLFGWGGQKARDQAEREHLEERRRATSGLHQLIYKAYSGVSEEVLAQSELVLLRLSEILCSDITCS</sequence>
<keyword evidence="1" id="KW-0812">Transmembrane</keyword>
<keyword evidence="1" id="KW-1133">Transmembrane helix</keyword>
<organism evidence="2 3">
    <name type="scientific">Pseudomonas alliivorans</name>
    <dbReference type="NCBI Taxonomy" id="2810613"/>
    <lineage>
        <taxon>Bacteria</taxon>
        <taxon>Pseudomonadati</taxon>
        <taxon>Pseudomonadota</taxon>
        <taxon>Gammaproteobacteria</taxon>
        <taxon>Pseudomonadales</taxon>
        <taxon>Pseudomonadaceae</taxon>
        <taxon>Pseudomonas</taxon>
    </lineage>
</organism>
<proteinExistence type="predicted"/>
<dbReference type="RefSeq" id="WP_210041505.1">
    <property type="nucleotide sequence ID" value="NZ_JAFFZW010000002.1"/>
</dbReference>
<feature type="transmembrane region" description="Helical" evidence="1">
    <location>
        <begin position="181"/>
        <end position="205"/>
    </location>
</feature>
<evidence type="ECO:0000313" key="3">
    <source>
        <dbReference type="Proteomes" id="UP000673197"/>
    </source>
</evidence>